<keyword evidence="2" id="KW-1185">Reference proteome</keyword>
<dbReference type="Proteomes" id="UP000708208">
    <property type="component" value="Unassembled WGS sequence"/>
</dbReference>
<proteinExistence type="predicted"/>
<dbReference type="AlphaFoldDB" id="A0A8J2J3B3"/>
<organism evidence="1 2">
    <name type="scientific">Allacma fusca</name>
    <dbReference type="NCBI Taxonomy" id="39272"/>
    <lineage>
        <taxon>Eukaryota</taxon>
        <taxon>Metazoa</taxon>
        <taxon>Ecdysozoa</taxon>
        <taxon>Arthropoda</taxon>
        <taxon>Hexapoda</taxon>
        <taxon>Collembola</taxon>
        <taxon>Symphypleona</taxon>
        <taxon>Sminthuridae</taxon>
        <taxon>Allacma</taxon>
    </lineage>
</organism>
<dbReference type="EMBL" id="CAJVCH010018029">
    <property type="protein sequence ID" value="CAG7684295.1"/>
    <property type="molecule type" value="Genomic_DNA"/>
</dbReference>
<comment type="caution">
    <text evidence="1">The sequence shown here is derived from an EMBL/GenBank/DDBJ whole genome shotgun (WGS) entry which is preliminary data.</text>
</comment>
<reference evidence="1" key="1">
    <citation type="submission" date="2021-06" db="EMBL/GenBank/DDBJ databases">
        <authorList>
            <person name="Hodson N. C."/>
            <person name="Mongue J. A."/>
            <person name="Jaron S. K."/>
        </authorList>
    </citation>
    <scope>NUCLEOTIDE SEQUENCE</scope>
</reference>
<protein>
    <submittedName>
        <fullName evidence="1">Uncharacterized protein</fullName>
    </submittedName>
</protein>
<sequence>MFSSPGQWMNGLFSYCIVEANLRLVVWLLQNSNLLAVALAPMKLITGNNSFAFEGAA</sequence>
<name>A0A8J2J3B3_9HEXA</name>
<accession>A0A8J2J3B3</accession>
<evidence type="ECO:0000313" key="2">
    <source>
        <dbReference type="Proteomes" id="UP000708208"/>
    </source>
</evidence>
<gene>
    <name evidence="1" type="ORF">AFUS01_LOCUS3069</name>
</gene>
<feature type="non-terminal residue" evidence="1">
    <location>
        <position position="1"/>
    </location>
</feature>
<evidence type="ECO:0000313" key="1">
    <source>
        <dbReference type="EMBL" id="CAG7684295.1"/>
    </source>
</evidence>